<dbReference type="RefSeq" id="WP_226543162.1">
    <property type="nucleotide sequence ID" value="NZ_CP129013.1"/>
</dbReference>
<dbReference type="NCBIfam" id="TIGR03725">
    <property type="entry name" value="T6A_YeaZ"/>
    <property type="match status" value="1"/>
</dbReference>
<evidence type="ECO:0000313" key="2">
    <source>
        <dbReference type="EMBL" id="WLR42152.1"/>
    </source>
</evidence>
<dbReference type="InterPro" id="IPR000905">
    <property type="entry name" value="Gcp-like_dom"/>
</dbReference>
<dbReference type="PANTHER" id="PTHR11735">
    <property type="entry name" value="TRNA N6-ADENOSINE THREONYLCARBAMOYLTRANSFERASE"/>
    <property type="match status" value="1"/>
</dbReference>
<reference evidence="2 3" key="1">
    <citation type="submission" date="2023-06" db="EMBL/GenBank/DDBJ databases">
        <title>Five Gram-positive bacteria isolated from mangrove sediments in Shenzhen, Guangdong, China.</title>
        <authorList>
            <person name="Yu S."/>
            <person name="Zheng W."/>
            <person name="Huang Y."/>
        </authorList>
    </citation>
    <scope>NUCLEOTIDE SEQUENCE [LARGE SCALE GENOMIC DNA]</scope>
    <source>
        <strain evidence="2 3">SaN35-3</strain>
    </source>
</reference>
<keyword evidence="2" id="KW-0808">Transferase</keyword>
<keyword evidence="2" id="KW-0012">Acyltransferase</keyword>
<dbReference type="Pfam" id="PF00814">
    <property type="entry name" value="TsaD"/>
    <property type="match status" value="1"/>
</dbReference>
<dbReference type="CDD" id="cd24032">
    <property type="entry name" value="ASKHA_NBD_TsaB"/>
    <property type="match status" value="1"/>
</dbReference>
<accession>A0ABY9JUP0</accession>
<dbReference type="Gene3D" id="3.30.420.40">
    <property type="match status" value="2"/>
</dbReference>
<name>A0ABY9JUP0_9BACI</name>
<evidence type="ECO:0000259" key="1">
    <source>
        <dbReference type="Pfam" id="PF00814"/>
    </source>
</evidence>
<sequence length="232" mass="26008">MNVLAIDTSNETLGVAISKDKKIIAESITTVKKNHSVRAMPTIVQLLADCDIHPKQLDRIVVAKGPGSYTGVRIGMTIAKTMAWSLKIPIVAVSSLQVMAMNGHFFKGKLSPLLDARRGNVYTGLYSFNDRLYVEKEDQNVSLSKWLHELKEEQEERILFIGKDTVQFEDEIRSILGNKAFFTNEVLHNARPSSLLKVSELQEPGEVHSLTPNYIRLAEAEAKWLAENKMKS</sequence>
<organism evidence="2 3">
    <name type="scientific">Bacillus carboniphilus</name>
    <dbReference type="NCBI Taxonomy" id="86663"/>
    <lineage>
        <taxon>Bacteria</taxon>
        <taxon>Bacillati</taxon>
        <taxon>Bacillota</taxon>
        <taxon>Bacilli</taxon>
        <taxon>Bacillales</taxon>
        <taxon>Bacillaceae</taxon>
        <taxon>Bacillus</taxon>
    </lineage>
</organism>
<proteinExistence type="predicted"/>
<evidence type="ECO:0000313" key="3">
    <source>
        <dbReference type="Proteomes" id="UP001197974"/>
    </source>
</evidence>
<dbReference type="PANTHER" id="PTHR11735:SF11">
    <property type="entry name" value="TRNA THREONYLCARBAMOYLADENOSINE BIOSYNTHESIS PROTEIN TSAB"/>
    <property type="match status" value="1"/>
</dbReference>
<dbReference type="EC" id="2.3.1.234" evidence="2"/>
<dbReference type="Proteomes" id="UP001197974">
    <property type="component" value="Chromosome"/>
</dbReference>
<keyword evidence="3" id="KW-1185">Reference proteome</keyword>
<dbReference type="GO" id="GO:0061711">
    <property type="term" value="F:tRNA N(6)-L-threonylcarbamoyladenine synthase activity"/>
    <property type="evidence" value="ECO:0007669"/>
    <property type="project" value="UniProtKB-EC"/>
</dbReference>
<dbReference type="SUPFAM" id="SSF53067">
    <property type="entry name" value="Actin-like ATPase domain"/>
    <property type="match status" value="2"/>
</dbReference>
<gene>
    <name evidence="2" type="primary">tsaB</name>
    <name evidence="2" type="ORF">LC087_15625</name>
</gene>
<dbReference type="EMBL" id="CP129013">
    <property type="protein sequence ID" value="WLR42152.1"/>
    <property type="molecule type" value="Genomic_DNA"/>
</dbReference>
<feature type="domain" description="Gcp-like" evidence="1">
    <location>
        <begin position="30"/>
        <end position="224"/>
    </location>
</feature>
<dbReference type="InterPro" id="IPR043129">
    <property type="entry name" value="ATPase_NBD"/>
</dbReference>
<dbReference type="InterPro" id="IPR022496">
    <property type="entry name" value="T6A_TsaB"/>
</dbReference>
<protein>
    <submittedName>
        <fullName evidence="2">tRNA (Adenosine(37)-N6)-threonylcarbamoyltransferase complex dimerization subunit type 1 TsaB</fullName>
        <ecNumber evidence="2">2.3.1.234</ecNumber>
    </submittedName>
</protein>